<reference evidence="2" key="1">
    <citation type="submission" date="2012-09" db="EMBL/GenBank/DDBJ databases">
        <authorList>
            <person name="Martin A.A."/>
        </authorList>
    </citation>
    <scope>NUCLEOTIDE SEQUENCE</scope>
</reference>
<accession>A0A0K0D1E7</accession>
<feature type="region of interest" description="Disordered" evidence="1">
    <location>
        <begin position="678"/>
        <end position="701"/>
    </location>
</feature>
<dbReference type="Proteomes" id="UP000035642">
    <property type="component" value="Unassembled WGS sequence"/>
</dbReference>
<sequence>MLARKRRTLSKPVLFLIFLIVNVRFGFIIDDVKWVASSRLVQADNVVAYRSCLLEQVLYRGLGCKCMCTEFDETLSFSAVDNGFRSDELDQTLFEDSVSQRSDRSHSPDRLIIVEDLDAEQEQRVSKDIVTELSNCQMTSVRLAPVELNFENMGTCTEEVRLDADAVAQLSSKKTGSKLADIHDFQVSHVDFQSQNQVTFFPQESVEFKISRRMDSPGSDTHFELSATSIRQPFFDTIEKQNSPVLIKKKLRRVDRNKTKVLNNVIAPAALVASKSSKVPTDADSCRPSKVLITPESGSSAMLGEITEFVPKKKQGRWSRLLRQNSASKILANESQSLLETPYSFILTAKDRLPCDTTSDKQQAADDVRVNAQIVETTHQRSPGDRICAQIENVDIVRRDPIQDAIATPLRDIQSQSDLAVASVLNDELLTKEGLQSEHKTPFVPSKAVNPNVLPSKETVRKLNQISLPKSNSDVIPSFTLHLTEVSETNECLSQSVELLSNDIQSQSDLAVAPITKEETVPRKRFRRILEPEIKAGCISCEGRNSIVLPSKGSIRKHKQVSLPKSNADVLPSFTLAEVSETNECSSHSVELLPNDIQSQSDLAVAPITNEETVPRKRFRRILEPENKAGCILPEGDNPNVLPSKGSVRKHKQVSLPKSNADVLPSFTLAEVSETSECSSQRVEPLSSDIQSQSNLADSPVTNDETVLKKRFRRVFERETKAGCISCEGKNSNVLPANKGVRKRKQLSVLKSDVPSLTSAELSETCECSIQSRGTLSSDIQSQSDLAVSPVTDDAVTRRRFRRGAQPGNKTTCVPSKAENPNVLPFKSGVRKHKQLSVLKSNSDMTPFSTLAEVSETYECLSQNVKTLSSDIQSQSGLSVASVINDEAFTRVGFRRGAQPENETACIPFKAEIPNVLPSNRDVREHNQLSVPKTNAEVTRPFTVEDVPEACECSSDDVYLLATHEEDSDQRSFRSSKRRMKLENLPRSSKRRKNDAVIGKTTRSMRDTRTSRCAERSPIIETTRSQAVTLDSVSAPVKNISTSRRRKNVGQKSLAAGDVNDDIVLIKRVAENTTASFVPIKLDNNRSAETFILPTCNWGEAIKAAVCSSDSAEILNALALGIIIKEASVLSLVNLATFAQLVFNLLGVGTSTNIFGKLMDGGASTLPANFTTIFERTTPLQLRHRLDYNSFSSMLIGRLPENGLHALTLDSRKVSMLKITKFIDTITEAVDEVCEQLRTRNDLSKGEIEIEKDLSSDVHQLITSRYVETMMNLADKCNEAVGVPLEVIADRFHLLLYGWDSFLQQGGVLRVRLQLSPGKSHPGIVDITTGWLDQIDAVLSRAQATLSTRTSAFAVSLAQEKNVMSKIWHKMAAQTSSSCDDE</sequence>
<organism evidence="2 3">
    <name type="scientific">Angiostrongylus cantonensis</name>
    <name type="common">Rat lungworm</name>
    <dbReference type="NCBI Taxonomy" id="6313"/>
    <lineage>
        <taxon>Eukaryota</taxon>
        <taxon>Metazoa</taxon>
        <taxon>Ecdysozoa</taxon>
        <taxon>Nematoda</taxon>
        <taxon>Chromadorea</taxon>
        <taxon>Rhabditida</taxon>
        <taxon>Rhabditina</taxon>
        <taxon>Rhabditomorpha</taxon>
        <taxon>Strongyloidea</taxon>
        <taxon>Metastrongylidae</taxon>
        <taxon>Angiostrongylus</taxon>
    </lineage>
</organism>
<dbReference type="STRING" id="6313.A0A0K0D1E7"/>
<name>A0A0K0D1E7_ANGCA</name>
<proteinExistence type="predicted"/>
<dbReference type="WBParaSite" id="ACAC_0000389201-mRNA-1">
    <property type="protein sequence ID" value="ACAC_0000389201-mRNA-1"/>
    <property type="gene ID" value="ACAC_0000389201"/>
</dbReference>
<feature type="region of interest" description="Disordered" evidence="1">
    <location>
        <begin position="965"/>
        <end position="1013"/>
    </location>
</feature>
<protein>
    <submittedName>
        <fullName evidence="3">Breast cancer type 1 susceptibility protein homolog</fullName>
    </submittedName>
</protein>
<feature type="compositionally biased region" description="Basic and acidic residues" evidence="1">
    <location>
        <begin position="1004"/>
        <end position="1013"/>
    </location>
</feature>
<reference evidence="3" key="2">
    <citation type="submission" date="2017-02" db="UniProtKB">
        <authorList>
            <consortium name="WormBaseParasite"/>
        </authorList>
    </citation>
    <scope>IDENTIFICATION</scope>
</reference>
<keyword evidence="2" id="KW-1185">Reference proteome</keyword>
<evidence type="ECO:0000313" key="3">
    <source>
        <dbReference type="WBParaSite" id="ACAC_0000389201-mRNA-1"/>
    </source>
</evidence>
<evidence type="ECO:0000256" key="1">
    <source>
        <dbReference type="SAM" id="MobiDB-lite"/>
    </source>
</evidence>
<evidence type="ECO:0000313" key="2">
    <source>
        <dbReference type="Proteomes" id="UP000035642"/>
    </source>
</evidence>